<evidence type="ECO:0000313" key="3">
    <source>
        <dbReference type="EMBL" id="KAH0539050.1"/>
    </source>
</evidence>
<dbReference type="OrthoDB" id="3533814at2759"/>
<name>A0A9P8IBI1_9PEZI</name>
<dbReference type="Pfam" id="PF20237">
    <property type="entry name" value="DUF6594"/>
    <property type="match status" value="1"/>
</dbReference>
<keyword evidence="4" id="KW-1185">Reference proteome</keyword>
<proteinExistence type="predicted"/>
<protein>
    <recommendedName>
        <fullName evidence="2">DUF6594 domain-containing protein</fullName>
    </recommendedName>
</protein>
<gene>
    <name evidence="3" type="ORF">FGG08_004396</name>
</gene>
<feature type="transmembrane region" description="Helical" evidence="1">
    <location>
        <begin position="262"/>
        <end position="283"/>
    </location>
</feature>
<feature type="transmembrane region" description="Helical" evidence="1">
    <location>
        <begin position="237"/>
        <end position="256"/>
    </location>
</feature>
<evidence type="ECO:0000256" key="1">
    <source>
        <dbReference type="SAM" id="Phobius"/>
    </source>
</evidence>
<keyword evidence="1" id="KW-0812">Transmembrane</keyword>
<dbReference type="AlphaFoldDB" id="A0A9P8IBI1"/>
<dbReference type="PANTHER" id="PTHR34502:SF5">
    <property type="entry name" value="DUF6594 DOMAIN-CONTAINING PROTEIN"/>
    <property type="match status" value="1"/>
</dbReference>
<comment type="caution">
    <text evidence="3">The sequence shown here is derived from an EMBL/GenBank/DDBJ whole genome shotgun (WGS) entry which is preliminary data.</text>
</comment>
<organism evidence="3 4">
    <name type="scientific">Glutinoglossum americanum</name>
    <dbReference type="NCBI Taxonomy" id="1670608"/>
    <lineage>
        <taxon>Eukaryota</taxon>
        <taxon>Fungi</taxon>
        <taxon>Dikarya</taxon>
        <taxon>Ascomycota</taxon>
        <taxon>Pezizomycotina</taxon>
        <taxon>Geoglossomycetes</taxon>
        <taxon>Geoglossales</taxon>
        <taxon>Geoglossaceae</taxon>
        <taxon>Glutinoglossum</taxon>
    </lineage>
</organism>
<evidence type="ECO:0000259" key="2">
    <source>
        <dbReference type="Pfam" id="PF20237"/>
    </source>
</evidence>
<feature type="transmembrane region" description="Helical" evidence="1">
    <location>
        <begin position="210"/>
        <end position="230"/>
    </location>
</feature>
<evidence type="ECO:0000313" key="4">
    <source>
        <dbReference type="Proteomes" id="UP000698800"/>
    </source>
</evidence>
<dbReference type="PANTHER" id="PTHR34502">
    <property type="entry name" value="DUF6594 DOMAIN-CONTAINING PROTEIN-RELATED"/>
    <property type="match status" value="1"/>
</dbReference>
<reference evidence="3" key="1">
    <citation type="submission" date="2021-03" db="EMBL/GenBank/DDBJ databases">
        <title>Comparative genomics and phylogenomic investigation of the class Geoglossomycetes provide insights into ecological specialization and systematics.</title>
        <authorList>
            <person name="Melie T."/>
            <person name="Pirro S."/>
            <person name="Miller A.N."/>
            <person name="Quandt A."/>
        </authorList>
    </citation>
    <scope>NUCLEOTIDE SEQUENCE</scope>
    <source>
        <strain evidence="3">GBOQ0MN5Z8</strain>
    </source>
</reference>
<feature type="domain" description="DUF6594" evidence="2">
    <location>
        <begin position="7"/>
        <end position="274"/>
    </location>
</feature>
<keyword evidence="1" id="KW-1133">Transmembrane helix</keyword>
<dbReference type="Proteomes" id="UP000698800">
    <property type="component" value="Unassembled WGS sequence"/>
</dbReference>
<dbReference type="InterPro" id="IPR046529">
    <property type="entry name" value="DUF6594"/>
</dbReference>
<sequence>MKPLGGYPQLANFVSQYPGMAIFRTFARLNAQNLLCMQAEIAQLELDLDMTALEDSQSNDTNRRSFQTYVHRLRTATGSDSLQWRKLLELRSRLKEYNGAVLQLMELYRLEPPEPRDLKTLHGWLDMPECGNGFLRGSESKVFRAPDLVALSAPRNREDVFTRWVSHTGVPWFHRLIGRSFRVGQKPVEGDEESGVIHYADSRLVTTAHLLSIFASSLLPTVSIFVLYFLNSLLARLGAIMVFSFLFSSSLALFTAARRVEVFAATAAFSSVQVVFVGSTGFLSR</sequence>
<accession>A0A9P8IBI1</accession>
<keyword evidence="1" id="KW-0472">Membrane</keyword>
<dbReference type="EMBL" id="JAGHQL010000088">
    <property type="protein sequence ID" value="KAH0539050.1"/>
    <property type="molecule type" value="Genomic_DNA"/>
</dbReference>